<dbReference type="EMBL" id="AZDJ01000003">
    <property type="protein sequence ID" value="KRK73983.1"/>
    <property type="molecule type" value="Genomic_DNA"/>
</dbReference>
<sequence length="275" mass="30338">MELKSFAPDVLYAFAYHNDHPGTFPYHQHDFIEISTMLSGYSDYNIEGRHTRITAGQVLVFNPGVHHQETQPPHSQSLQLHIGLRRVALPGMAPEHLPFAEQIVTLGDQQAAYLACAKRIVAEENKPRQFGHDVLVQALVVELLCLLMRALPANAVAADPVVVPQTAGTTAAQQALVSAAVYAIESRYDTDLTLSSLAASLHVSAAHLSRTFKAVRGETVTAFLTRTRLNKANQMLHDTDRPVHEVAHAVGYQDPFYFSRLFKRHFGAAPSLSQK</sequence>
<dbReference type="InterPro" id="IPR018060">
    <property type="entry name" value="HTH_AraC"/>
</dbReference>
<evidence type="ECO:0000256" key="1">
    <source>
        <dbReference type="ARBA" id="ARBA00023015"/>
    </source>
</evidence>
<dbReference type="Proteomes" id="UP000051804">
    <property type="component" value="Unassembled WGS sequence"/>
</dbReference>
<evidence type="ECO:0000313" key="5">
    <source>
        <dbReference type="EMBL" id="KRK73983.1"/>
    </source>
</evidence>
<gene>
    <name evidence="5" type="ORF">FD02_GL001817</name>
</gene>
<dbReference type="InterPro" id="IPR003313">
    <property type="entry name" value="AraC-bd"/>
</dbReference>
<keyword evidence="3" id="KW-0804">Transcription</keyword>
<dbReference type="SUPFAM" id="SSF46689">
    <property type="entry name" value="Homeodomain-like"/>
    <property type="match status" value="2"/>
</dbReference>
<dbReference type="Gene3D" id="2.60.120.10">
    <property type="entry name" value="Jelly Rolls"/>
    <property type="match status" value="1"/>
</dbReference>
<evidence type="ECO:0000256" key="2">
    <source>
        <dbReference type="ARBA" id="ARBA00023125"/>
    </source>
</evidence>
<dbReference type="GO" id="GO:0003700">
    <property type="term" value="F:DNA-binding transcription factor activity"/>
    <property type="evidence" value="ECO:0007669"/>
    <property type="project" value="InterPro"/>
</dbReference>
<dbReference type="PATRIC" id="fig|1291734.4.peg.1866"/>
<dbReference type="Pfam" id="PF02311">
    <property type="entry name" value="AraC_binding"/>
    <property type="match status" value="1"/>
</dbReference>
<proteinExistence type="predicted"/>
<feature type="domain" description="HTH araC/xylS-type" evidence="4">
    <location>
        <begin position="178"/>
        <end position="275"/>
    </location>
</feature>
<keyword evidence="6" id="KW-1185">Reference proteome</keyword>
<evidence type="ECO:0000259" key="4">
    <source>
        <dbReference type="PROSITE" id="PS01124"/>
    </source>
</evidence>
<dbReference type="OrthoDB" id="9813413at2"/>
<accession>A0A0R1JRR7</accession>
<evidence type="ECO:0000313" key="6">
    <source>
        <dbReference type="Proteomes" id="UP000051804"/>
    </source>
</evidence>
<keyword evidence="2" id="KW-0238">DNA-binding</keyword>
<dbReference type="PROSITE" id="PS01124">
    <property type="entry name" value="HTH_ARAC_FAMILY_2"/>
    <property type="match status" value="1"/>
</dbReference>
<dbReference type="InterPro" id="IPR020449">
    <property type="entry name" value="Tscrpt_reg_AraC-type_HTH"/>
</dbReference>
<dbReference type="RefSeq" id="WP_054721614.1">
    <property type="nucleotide sequence ID" value="NZ_AZDJ01000003.1"/>
</dbReference>
<dbReference type="STRING" id="1291734.FD02_GL001817"/>
<evidence type="ECO:0000256" key="3">
    <source>
        <dbReference type="ARBA" id="ARBA00023163"/>
    </source>
</evidence>
<comment type="caution">
    <text evidence="5">The sequence shown here is derived from an EMBL/GenBank/DDBJ whole genome shotgun (WGS) entry which is preliminary data.</text>
</comment>
<name>A0A0R1JRR7_9LACO</name>
<dbReference type="PANTHER" id="PTHR43280">
    <property type="entry name" value="ARAC-FAMILY TRANSCRIPTIONAL REGULATOR"/>
    <property type="match status" value="1"/>
</dbReference>
<dbReference type="SMART" id="SM00342">
    <property type="entry name" value="HTH_ARAC"/>
    <property type="match status" value="1"/>
</dbReference>
<dbReference type="InterPro" id="IPR014710">
    <property type="entry name" value="RmlC-like_jellyroll"/>
</dbReference>
<dbReference type="InterPro" id="IPR009057">
    <property type="entry name" value="Homeodomain-like_sf"/>
</dbReference>
<protein>
    <submittedName>
        <fullName evidence="5">Transcription regulator</fullName>
    </submittedName>
</protein>
<organism evidence="5 6">
    <name type="scientific">Lacticaseibacillus nasuensis JCM 17158</name>
    <dbReference type="NCBI Taxonomy" id="1291734"/>
    <lineage>
        <taxon>Bacteria</taxon>
        <taxon>Bacillati</taxon>
        <taxon>Bacillota</taxon>
        <taxon>Bacilli</taxon>
        <taxon>Lactobacillales</taxon>
        <taxon>Lactobacillaceae</taxon>
        <taxon>Lacticaseibacillus</taxon>
    </lineage>
</organism>
<dbReference type="Gene3D" id="1.10.10.60">
    <property type="entry name" value="Homeodomain-like"/>
    <property type="match status" value="2"/>
</dbReference>
<dbReference type="GO" id="GO:0043565">
    <property type="term" value="F:sequence-specific DNA binding"/>
    <property type="evidence" value="ECO:0007669"/>
    <property type="project" value="InterPro"/>
</dbReference>
<dbReference type="SUPFAM" id="SSF51215">
    <property type="entry name" value="Regulatory protein AraC"/>
    <property type="match status" value="1"/>
</dbReference>
<keyword evidence="1" id="KW-0805">Transcription regulation</keyword>
<dbReference type="Pfam" id="PF12833">
    <property type="entry name" value="HTH_18"/>
    <property type="match status" value="1"/>
</dbReference>
<reference evidence="5 6" key="1">
    <citation type="journal article" date="2015" name="Genome Announc.">
        <title>Expanding the biotechnology potential of lactobacilli through comparative genomics of 213 strains and associated genera.</title>
        <authorList>
            <person name="Sun Z."/>
            <person name="Harris H.M."/>
            <person name="McCann A."/>
            <person name="Guo C."/>
            <person name="Argimon S."/>
            <person name="Zhang W."/>
            <person name="Yang X."/>
            <person name="Jeffery I.B."/>
            <person name="Cooney J.C."/>
            <person name="Kagawa T.F."/>
            <person name="Liu W."/>
            <person name="Song Y."/>
            <person name="Salvetti E."/>
            <person name="Wrobel A."/>
            <person name="Rasinkangas P."/>
            <person name="Parkhill J."/>
            <person name="Rea M.C."/>
            <person name="O'Sullivan O."/>
            <person name="Ritari J."/>
            <person name="Douillard F.P."/>
            <person name="Paul Ross R."/>
            <person name="Yang R."/>
            <person name="Briner A.E."/>
            <person name="Felis G.E."/>
            <person name="de Vos W.M."/>
            <person name="Barrangou R."/>
            <person name="Klaenhammer T.R."/>
            <person name="Caufield P.W."/>
            <person name="Cui Y."/>
            <person name="Zhang H."/>
            <person name="O'Toole P.W."/>
        </authorList>
    </citation>
    <scope>NUCLEOTIDE SEQUENCE [LARGE SCALE GENOMIC DNA]</scope>
    <source>
        <strain evidence="5 6">JCM 17158</strain>
    </source>
</reference>
<dbReference type="AlphaFoldDB" id="A0A0R1JRR7"/>
<dbReference type="InterPro" id="IPR037923">
    <property type="entry name" value="HTH-like"/>
</dbReference>
<dbReference type="PRINTS" id="PR00032">
    <property type="entry name" value="HTHARAC"/>
</dbReference>
<dbReference type="PANTHER" id="PTHR43280:SF28">
    <property type="entry name" value="HTH-TYPE TRANSCRIPTIONAL ACTIVATOR RHAS"/>
    <property type="match status" value="1"/>
</dbReference>